<evidence type="ECO:0000313" key="2">
    <source>
        <dbReference type="Proteomes" id="UP000494119"/>
    </source>
</evidence>
<gene>
    <name evidence="1" type="ORF">LMG28688_01348</name>
</gene>
<organism evidence="1 2">
    <name type="scientific">Paraburkholderia caffeinitolerans</name>
    <dbReference type="NCBI Taxonomy" id="1723730"/>
    <lineage>
        <taxon>Bacteria</taxon>
        <taxon>Pseudomonadati</taxon>
        <taxon>Pseudomonadota</taxon>
        <taxon>Betaproteobacteria</taxon>
        <taxon>Burkholderiales</taxon>
        <taxon>Burkholderiaceae</taxon>
        <taxon>Paraburkholderia</taxon>
    </lineage>
</organism>
<dbReference type="AlphaFoldDB" id="A0A6J5FJQ8"/>
<proteinExistence type="predicted"/>
<dbReference type="Proteomes" id="UP000494119">
    <property type="component" value="Unassembled WGS sequence"/>
</dbReference>
<accession>A0A6J5FJQ8</accession>
<keyword evidence="2" id="KW-1185">Reference proteome</keyword>
<protein>
    <submittedName>
        <fullName evidence="1">Uncharacterized protein</fullName>
    </submittedName>
</protein>
<reference evidence="1 2" key="1">
    <citation type="submission" date="2020-04" db="EMBL/GenBank/DDBJ databases">
        <authorList>
            <person name="De Canck E."/>
        </authorList>
    </citation>
    <scope>NUCLEOTIDE SEQUENCE [LARGE SCALE GENOMIC DNA]</scope>
    <source>
        <strain evidence="1 2">LMG 28688</strain>
    </source>
</reference>
<name>A0A6J5FJQ8_9BURK</name>
<evidence type="ECO:0000313" key="1">
    <source>
        <dbReference type="EMBL" id="CAB3781839.1"/>
    </source>
</evidence>
<sequence length="74" mass="8478">MGELMATSNRVFCVNCLAHFVAESGEDMCRGLGYLMFLRNPKLKRPGIVTVTLPAKQVRYTRCHGEWYEPKEQV</sequence>
<dbReference type="EMBL" id="CADIKL010000005">
    <property type="protein sequence ID" value="CAB3781839.1"/>
    <property type="molecule type" value="Genomic_DNA"/>
</dbReference>